<protein>
    <submittedName>
        <fullName evidence="2">Uncharacterized protein</fullName>
    </submittedName>
</protein>
<accession>A0A914Y1V1</accession>
<sequence>MDCSHLKLADFSHLNDLRPRQGPNSWKNKHLPATFLSNQKHDFEEGLRNSKSANDSTLSLHIAAYENSIENPNELDGGEKEEGVQKRDKPLNMVEKWGISKHFIDASKSIIQNSFEFPRQQEDQDSRSELMPFSSSQRLLNPNQSDASGSHGLDIAIGTQSYNLVFIEVLRFQNRFFVSAFSDQTVKEVKNMLKDVANEDGNMELYAFYPKANNFTVLKDDSSLSECGFRPDCSNFHQPGIVYMAFGKENPAYIGDPRNKPLS</sequence>
<evidence type="ECO:0000313" key="2">
    <source>
        <dbReference type="WBParaSite" id="PSU_v2.g13213.t1"/>
    </source>
</evidence>
<dbReference type="Gene3D" id="3.10.20.90">
    <property type="entry name" value="Phosphatidylinositol 3-kinase Catalytic Subunit, Chain A, domain 1"/>
    <property type="match status" value="1"/>
</dbReference>
<dbReference type="SUPFAM" id="SSF54236">
    <property type="entry name" value="Ubiquitin-like"/>
    <property type="match status" value="1"/>
</dbReference>
<keyword evidence="1" id="KW-1185">Reference proteome</keyword>
<name>A0A914Y1V1_9BILA</name>
<dbReference type="AlphaFoldDB" id="A0A914Y1V1"/>
<reference evidence="2" key="1">
    <citation type="submission" date="2022-11" db="UniProtKB">
        <authorList>
            <consortium name="WormBaseParasite"/>
        </authorList>
    </citation>
    <scope>IDENTIFICATION</scope>
</reference>
<dbReference type="InterPro" id="IPR029071">
    <property type="entry name" value="Ubiquitin-like_domsf"/>
</dbReference>
<organism evidence="1 2">
    <name type="scientific">Panagrolaimus superbus</name>
    <dbReference type="NCBI Taxonomy" id="310955"/>
    <lineage>
        <taxon>Eukaryota</taxon>
        <taxon>Metazoa</taxon>
        <taxon>Ecdysozoa</taxon>
        <taxon>Nematoda</taxon>
        <taxon>Chromadorea</taxon>
        <taxon>Rhabditida</taxon>
        <taxon>Tylenchina</taxon>
        <taxon>Panagrolaimomorpha</taxon>
        <taxon>Panagrolaimoidea</taxon>
        <taxon>Panagrolaimidae</taxon>
        <taxon>Panagrolaimus</taxon>
    </lineage>
</organism>
<proteinExistence type="predicted"/>
<evidence type="ECO:0000313" key="1">
    <source>
        <dbReference type="Proteomes" id="UP000887577"/>
    </source>
</evidence>
<dbReference type="Proteomes" id="UP000887577">
    <property type="component" value="Unplaced"/>
</dbReference>
<dbReference type="WBParaSite" id="PSU_v2.g13213.t1">
    <property type="protein sequence ID" value="PSU_v2.g13213.t1"/>
    <property type="gene ID" value="PSU_v2.g13213"/>
</dbReference>
<dbReference type="CDD" id="cd17039">
    <property type="entry name" value="Ubl_ubiquitin_like"/>
    <property type="match status" value="1"/>
</dbReference>